<evidence type="ECO:0000256" key="12">
    <source>
        <dbReference type="PROSITE-ProRule" id="PRU00110"/>
    </source>
</evidence>
<keyword evidence="4" id="KW-0145">Chemotaxis</keyword>
<comment type="catalytic activity">
    <reaction evidence="1">
        <text>ATP + protein L-histidine = ADP + protein N-phospho-L-histidine.</text>
        <dbReference type="EC" id="2.7.13.3"/>
    </reaction>
</comment>
<gene>
    <name evidence="18" type="ORF">GCM10025791_20900</name>
</gene>
<dbReference type="GO" id="GO:0000155">
    <property type="term" value="F:phosphorelay sensor kinase activity"/>
    <property type="evidence" value="ECO:0007669"/>
    <property type="project" value="InterPro"/>
</dbReference>
<dbReference type="SMART" id="SM00387">
    <property type="entry name" value="HATPase_c"/>
    <property type="match status" value="1"/>
</dbReference>
<dbReference type="SMART" id="SM00073">
    <property type="entry name" value="HPT"/>
    <property type="match status" value="1"/>
</dbReference>
<dbReference type="InterPro" id="IPR036890">
    <property type="entry name" value="HATPase_C_sf"/>
</dbReference>
<dbReference type="SUPFAM" id="SSF50341">
    <property type="entry name" value="CheW-like"/>
    <property type="match status" value="1"/>
</dbReference>
<dbReference type="Gene3D" id="1.10.287.560">
    <property type="entry name" value="Histidine kinase CheA-like, homodimeric domain"/>
    <property type="match status" value="1"/>
</dbReference>
<dbReference type="RefSeq" id="WP_345421297.1">
    <property type="nucleotide sequence ID" value="NZ_AP031496.1"/>
</dbReference>
<evidence type="ECO:0000256" key="5">
    <source>
        <dbReference type="ARBA" id="ARBA00022553"/>
    </source>
</evidence>
<keyword evidence="9" id="KW-0067">ATP-binding</keyword>
<evidence type="ECO:0000259" key="16">
    <source>
        <dbReference type="PROSITE" id="PS50851"/>
    </source>
</evidence>
<evidence type="ECO:0000256" key="9">
    <source>
        <dbReference type="ARBA" id="ARBA00022840"/>
    </source>
</evidence>
<dbReference type="SMART" id="SM00260">
    <property type="entry name" value="CheW"/>
    <property type="match status" value="1"/>
</dbReference>
<dbReference type="PRINTS" id="PR00344">
    <property type="entry name" value="BCTRLSENSOR"/>
</dbReference>
<evidence type="ECO:0000256" key="6">
    <source>
        <dbReference type="ARBA" id="ARBA00022679"/>
    </source>
</evidence>
<comment type="function">
    <text evidence="11">Involved in the transmission of sensory signals from the chemoreceptors to the flagellar motors. CheA is autophosphorylated; it can transfer its phosphate group to either CheB or CheY.</text>
</comment>
<dbReference type="Pfam" id="PF02895">
    <property type="entry name" value="H-kinase_dim"/>
    <property type="match status" value="1"/>
</dbReference>
<feature type="region of interest" description="Disordered" evidence="14">
    <location>
        <begin position="270"/>
        <end position="348"/>
    </location>
</feature>
<dbReference type="Pfam" id="PF01627">
    <property type="entry name" value="Hpt"/>
    <property type="match status" value="1"/>
</dbReference>
<dbReference type="CDD" id="cd00088">
    <property type="entry name" value="HPT"/>
    <property type="match status" value="1"/>
</dbReference>
<dbReference type="InterPro" id="IPR037006">
    <property type="entry name" value="CheA-like_homodim_sf"/>
</dbReference>
<evidence type="ECO:0000256" key="1">
    <source>
        <dbReference type="ARBA" id="ARBA00000085"/>
    </source>
</evidence>
<keyword evidence="6" id="KW-0808">Transferase</keyword>
<evidence type="ECO:0000256" key="7">
    <source>
        <dbReference type="ARBA" id="ARBA00022741"/>
    </source>
</evidence>
<evidence type="ECO:0000256" key="3">
    <source>
        <dbReference type="ARBA" id="ARBA00021495"/>
    </source>
</evidence>
<dbReference type="PANTHER" id="PTHR43395:SF10">
    <property type="entry name" value="CHEMOTAXIS PROTEIN CHEA"/>
    <property type="match status" value="1"/>
</dbReference>
<sequence>MTIDLKQFYQVFFEESYEGLDVMEQGLLEISKSGTDDPELINTIFRSAHSIKGGAGTLGFPEIVSFTHVLETLLDEVRDGARSLTNESIDLLLKSCDALRDMFQSLEQEQPIDDTVSKELLAAFEQMLSQPSATGETAAGEAAGSDAGLSSQDSALEQTFFPTGDAADGSAGSDAGGDKIWLIGFKPEPQILLTGNEPLRIFRELEELGSLDVEANVEVVPAFDQISVDECFVSWTLRLDGSVDRDDIESAFDWVMDECELNIERVDAHATSDDASANESAEIEVTAASDGTDEPTPAVAEPQAAPEPATVSVAEAPAAPAAKPSGTLAAKAPAAKSESGGMSSSAGGSIRVGIDKVDNLINLVGELVITQSMLSELGNNFDMDKLERLANGLEQLQQNTRELQESVMRIRMLPISFTFNRFPRMIRDLSMKTGKKVDLVLSGEQTELDKTVMEQIGDPLVHLVRNAIDHGLEMPEERAAAGKDETGKIQLNAEHRGGNIVIEITDDGRGIDPDKILAKAREKGLVAPEQELTVPEIYDLIFEPGFSTAASVSDISGRGVGMDVVRRNIKSLGGRIEIESELGKGSTIRVHLPLTLAILDGQLVRVGKEVFIIPLVAIVESLQIKAELVNRVSGNMVLYRLREDNVPIVPIYKEFNIEADNQELENALLVVVEGDGNKIGLLVDDLLAQQQVVIKSLESNYRRVEGISGATILGDGSVSLILDIQGLITRASRNRRKSHSSRAA</sequence>
<keyword evidence="10" id="KW-0902">Two-component regulatory system</keyword>
<dbReference type="CDD" id="cd00731">
    <property type="entry name" value="CheA_reg"/>
    <property type="match status" value="1"/>
</dbReference>
<dbReference type="GO" id="GO:0006935">
    <property type="term" value="P:chemotaxis"/>
    <property type="evidence" value="ECO:0007669"/>
    <property type="project" value="UniProtKB-KW"/>
</dbReference>
<dbReference type="InterPro" id="IPR002545">
    <property type="entry name" value="CheW-lke_dom"/>
</dbReference>
<dbReference type="CDD" id="cd16916">
    <property type="entry name" value="HATPase_CheA-like"/>
    <property type="match status" value="1"/>
</dbReference>
<accession>A0AAV3U2A4</accession>
<evidence type="ECO:0000259" key="17">
    <source>
        <dbReference type="PROSITE" id="PS50894"/>
    </source>
</evidence>
<dbReference type="PROSITE" id="PS50851">
    <property type="entry name" value="CHEW"/>
    <property type="match status" value="1"/>
</dbReference>
<dbReference type="GO" id="GO:0005737">
    <property type="term" value="C:cytoplasm"/>
    <property type="evidence" value="ECO:0007669"/>
    <property type="project" value="InterPro"/>
</dbReference>
<keyword evidence="8" id="KW-0418">Kinase</keyword>
<dbReference type="Pfam" id="PF02518">
    <property type="entry name" value="HATPase_c"/>
    <property type="match status" value="1"/>
</dbReference>
<keyword evidence="19" id="KW-1185">Reference proteome</keyword>
<dbReference type="SMART" id="SM01231">
    <property type="entry name" value="H-kinase_dim"/>
    <property type="match status" value="1"/>
</dbReference>
<dbReference type="InterPro" id="IPR005467">
    <property type="entry name" value="His_kinase_dom"/>
</dbReference>
<organism evidence="18 19">
    <name type="scientific">Halioxenophilus aromaticivorans</name>
    <dbReference type="NCBI Taxonomy" id="1306992"/>
    <lineage>
        <taxon>Bacteria</taxon>
        <taxon>Pseudomonadati</taxon>
        <taxon>Pseudomonadota</taxon>
        <taxon>Gammaproteobacteria</taxon>
        <taxon>Alteromonadales</taxon>
        <taxon>Alteromonadaceae</taxon>
        <taxon>Halioxenophilus</taxon>
    </lineage>
</organism>
<feature type="modified residue" description="Phosphohistidine" evidence="12">
    <location>
        <position position="49"/>
    </location>
</feature>
<proteinExistence type="predicted"/>
<reference evidence="19" key="1">
    <citation type="journal article" date="2019" name="Int. J. Syst. Evol. Microbiol.">
        <title>The Global Catalogue of Microorganisms (GCM) 10K type strain sequencing project: providing services to taxonomists for standard genome sequencing and annotation.</title>
        <authorList>
            <consortium name="The Broad Institute Genomics Platform"/>
            <consortium name="The Broad Institute Genome Sequencing Center for Infectious Disease"/>
            <person name="Wu L."/>
            <person name="Ma J."/>
        </authorList>
    </citation>
    <scope>NUCLEOTIDE SEQUENCE [LARGE SCALE GENOMIC DNA]</scope>
    <source>
        <strain evidence="19">JCM 19134</strain>
    </source>
</reference>
<protein>
    <recommendedName>
        <fullName evidence="3">Chemotaxis protein CheA</fullName>
        <ecNumber evidence="2">2.7.13.3</ecNumber>
    </recommendedName>
</protein>
<dbReference type="EMBL" id="BAABLX010000016">
    <property type="protein sequence ID" value="GAA4942289.1"/>
    <property type="molecule type" value="Genomic_DNA"/>
</dbReference>
<dbReference type="InterPro" id="IPR004105">
    <property type="entry name" value="CheA-like_dim"/>
</dbReference>
<dbReference type="PROSITE" id="PS50894">
    <property type="entry name" value="HPT"/>
    <property type="match status" value="1"/>
</dbReference>
<dbReference type="Gene3D" id="1.20.120.160">
    <property type="entry name" value="HPT domain"/>
    <property type="match status" value="1"/>
</dbReference>
<dbReference type="FunFam" id="3.30.565.10:FF:000016">
    <property type="entry name" value="Chemotaxis protein CheA, putative"/>
    <property type="match status" value="1"/>
</dbReference>
<dbReference type="InterPro" id="IPR036641">
    <property type="entry name" value="HPT_dom_sf"/>
</dbReference>
<feature type="compositionally biased region" description="Low complexity" evidence="14">
    <location>
        <begin position="294"/>
        <end position="325"/>
    </location>
</feature>
<evidence type="ECO:0000313" key="19">
    <source>
        <dbReference type="Proteomes" id="UP001409585"/>
    </source>
</evidence>
<keyword evidence="13" id="KW-0175">Coiled coil</keyword>
<evidence type="ECO:0000256" key="14">
    <source>
        <dbReference type="SAM" id="MobiDB-lite"/>
    </source>
</evidence>
<dbReference type="FunFam" id="2.30.30.40:FF:000048">
    <property type="entry name" value="Chemotaxis protein CheA, putative"/>
    <property type="match status" value="1"/>
</dbReference>
<feature type="domain" description="CheW-like" evidence="16">
    <location>
        <begin position="598"/>
        <end position="733"/>
    </location>
</feature>
<dbReference type="SUPFAM" id="SSF47226">
    <property type="entry name" value="Histidine-containing phosphotransfer domain, HPT domain"/>
    <property type="match status" value="1"/>
</dbReference>
<evidence type="ECO:0000256" key="11">
    <source>
        <dbReference type="ARBA" id="ARBA00035100"/>
    </source>
</evidence>
<dbReference type="EC" id="2.7.13.3" evidence="2"/>
<dbReference type="GO" id="GO:0005524">
    <property type="term" value="F:ATP binding"/>
    <property type="evidence" value="ECO:0007669"/>
    <property type="project" value="UniProtKB-KW"/>
</dbReference>
<dbReference type="SUPFAM" id="SSF55874">
    <property type="entry name" value="ATPase domain of HSP90 chaperone/DNA topoisomerase II/histidine kinase"/>
    <property type="match status" value="1"/>
</dbReference>
<comment type="caution">
    <text evidence="18">The sequence shown here is derived from an EMBL/GenBank/DDBJ whole genome shotgun (WGS) entry which is preliminary data.</text>
</comment>
<dbReference type="PROSITE" id="PS50109">
    <property type="entry name" value="HIS_KIN"/>
    <property type="match status" value="1"/>
</dbReference>
<keyword evidence="7" id="KW-0547">Nucleotide-binding</keyword>
<evidence type="ECO:0000313" key="18">
    <source>
        <dbReference type="EMBL" id="GAA4942289.1"/>
    </source>
</evidence>
<name>A0AAV3U2A4_9ALTE</name>
<dbReference type="SUPFAM" id="SSF47384">
    <property type="entry name" value="Homodimeric domain of signal transducing histidine kinase"/>
    <property type="match status" value="1"/>
</dbReference>
<feature type="compositionally biased region" description="Low complexity" evidence="14">
    <location>
        <begin position="337"/>
        <end position="348"/>
    </location>
</feature>
<feature type="domain" description="HPt" evidence="17">
    <location>
        <begin position="1"/>
        <end position="106"/>
    </location>
</feature>
<dbReference type="InterPro" id="IPR051315">
    <property type="entry name" value="Bact_Chemotaxis_CheA"/>
</dbReference>
<dbReference type="PANTHER" id="PTHR43395">
    <property type="entry name" value="SENSOR HISTIDINE KINASE CHEA"/>
    <property type="match status" value="1"/>
</dbReference>
<dbReference type="AlphaFoldDB" id="A0AAV3U2A4"/>
<evidence type="ECO:0000256" key="8">
    <source>
        <dbReference type="ARBA" id="ARBA00022777"/>
    </source>
</evidence>
<dbReference type="Gene3D" id="3.30.565.10">
    <property type="entry name" value="Histidine kinase-like ATPase, C-terminal domain"/>
    <property type="match status" value="1"/>
</dbReference>
<dbReference type="Gene3D" id="2.30.30.40">
    <property type="entry name" value="SH3 Domains"/>
    <property type="match status" value="1"/>
</dbReference>
<keyword evidence="5 12" id="KW-0597">Phosphoprotein</keyword>
<evidence type="ECO:0000256" key="13">
    <source>
        <dbReference type="SAM" id="Coils"/>
    </source>
</evidence>
<dbReference type="InterPro" id="IPR036061">
    <property type="entry name" value="CheW-like_dom_sf"/>
</dbReference>
<evidence type="ECO:0000256" key="10">
    <source>
        <dbReference type="ARBA" id="ARBA00023012"/>
    </source>
</evidence>
<dbReference type="Proteomes" id="UP001409585">
    <property type="component" value="Unassembled WGS sequence"/>
</dbReference>
<dbReference type="Pfam" id="PF01584">
    <property type="entry name" value="CheW"/>
    <property type="match status" value="1"/>
</dbReference>
<dbReference type="InterPro" id="IPR008207">
    <property type="entry name" value="Sig_transdc_His_kin_Hpt_dom"/>
</dbReference>
<feature type="coiled-coil region" evidence="13">
    <location>
        <begin position="379"/>
        <end position="413"/>
    </location>
</feature>
<dbReference type="InterPro" id="IPR036097">
    <property type="entry name" value="HisK_dim/P_sf"/>
</dbReference>
<evidence type="ECO:0000256" key="2">
    <source>
        <dbReference type="ARBA" id="ARBA00012438"/>
    </source>
</evidence>
<dbReference type="InterPro" id="IPR004358">
    <property type="entry name" value="Sig_transdc_His_kin-like_C"/>
</dbReference>
<evidence type="ECO:0000256" key="4">
    <source>
        <dbReference type="ARBA" id="ARBA00022500"/>
    </source>
</evidence>
<dbReference type="InterPro" id="IPR003594">
    <property type="entry name" value="HATPase_dom"/>
</dbReference>
<evidence type="ECO:0000259" key="15">
    <source>
        <dbReference type="PROSITE" id="PS50109"/>
    </source>
</evidence>
<feature type="domain" description="Histidine kinase" evidence="15">
    <location>
        <begin position="382"/>
        <end position="596"/>
    </location>
</feature>